<feature type="non-terminal residue" evidence="1">
    <location>
        <position position="146"/>
    </location>
</feature>
<dbReference type="Proteomes" id="UP000472839">
    <property type="component" value="Unassembled WGS sequence"/>
</dbReference>
<evidence type="ECO:0000313" key="2">
    <source>
        <dbReference type="EMBL" id="KAB7890982.1"/>
    </source>
</evidence>
<comment type="caution">
    <text evidence="1">The sequence shown here is derived from an EMBL/GenBank/DDBJ whole genome shotgun (WGS) entry which is preliminary data.</text>
</comment>
<sequence>MRKIYEIKDESLIENILEDAEYGTLAICSDSKPYSLPLNFVAINKEIFFHGGKKGKKINIIKNNNSASFSVVESYSLLPSYFSTDTGNASPATHMFKSVIIDGEIEFVEDYEQKSNGLAFLMQKYQKEGGYKSLNDAIYKKIINAT</sequence>
<evidence type="ECO:0000313" key="3">
    <source>
        <dbReference type="Proteomes" id="UP000461010"/>
    </source>
</evidence>
<dbReference type="EMBL" id="WFKJ01000020">
    <property type="protein sequence ID" value="KAB7890982.1"/>
    <property type="molecule type" value="Genomic_DNA"/>
</dbReference>
<accession>A0A6L4WQ19</accession>
<dbReference type="AlphaFoldDB" id="A0A6L4WQ19"/>
<organism evidence="1 4">
    <name type="scientific">Poseidonibacter ostreae</name>
    <dbReference type="NCBI Taxonomy" id="2654171"/>
    <lineage>
        <taxon>Bacteria</taxon>
        <taxon>Pseudomonadati</taxon>
        <taxon>Campylobacterota</taxon>
        <taxon>Epsilonproteobacteria</taxon>
        <taxon>Campylobacterales</taxon>
        <taxon>Arcobacteraceae</taxon>
        <taxon>Poseidonibacter</taxon>
    </lineage>
</organism>
<dbReference type="InterPro" id="IPR012349">
    <property type="entry name" value="Split_barrel_FMN-bd"/>
</dbReference>
<dbReference type="InterPro" id="IPR024747">
    <property type="entry name" value="Pyridox_Oxase-rel"/>
</dbReference>
<dbReference type="PANTHER" id="PTHR34071:SF2">
    <property type="entry name" value="FLAVIN-NUCLEOTIDE-BINDING PROTEIN"/>
    <property type="match status" value="1"/>
</dbReference>
<protein>
    <submittedName>
        <fullName evidence="1">Pyridoxamine 5'-phosphate oxidase family protein</fullName>
    </submittedName>
</protein>
<dbReference type="EMBL" id="WFKK01000074">
    <property type="protein sequence ID" value="KAB7884745.1"/>
    <property type="molecule type" value="Genomic_DNA"/>
</dbReference>
<dbReference type="SUPFAM" id="SSF50475">
    <property type="entry name" value="FMN-binding split barrel"/>
    <property type="match status" value="1"/>
</dbReference>
<dbReference type="Gene3D" id="2.30.110.10">
    <property type="entry name" value="Electron Transport, Fmn-binding Protein, Chain A"/>
    <property type="match status" value="1"/>
</dbReference>
<evidence type="ECO:0000313" key="1">
    <source>
        <dbReference type="EMBL" id="KAB7884745.1"/>
    </source>
</evidence>
<evidence type="ECO:0000313" key="4">
    <source>
        <dbReference type="Proteomes" id="UP000472839"/>
    </source>
</evidence>
<keyword evidence="3" id="KW-1185">Reference proteome</keyword>
<proteinExistence type="predicted"/>
<reference evidence="3 4" key="1">
    <citation type="submission" date="2019-10" db="EMBL/GenBank/DDBJ databases">
        <title>Poseidonibacter ostreae sp. nov., isolated from the gut of the Ostrea denselamellosa.</title>
        <authorList>
            <person name="Choi A."/>
        </authorList>
    </citation>
    <scope>NUCLEOTIDE SEQUENCE [LARGE SCALE GENOMIC DNA]</scope>
    <source>
        <strain evidence="1 4">SJOD-M-33</strain>
        <strain evidence="2 3">SJOD-M-5</strain>
    </source>
</reference>
<gene>
    <name evidence="2" type="ORF">GBG18_07910</name>
    <name evidence="1" type="ORF">GBG19_15310</name>
</gene>
<dbReference type="PANTHER" id="PTHR34071">
    <property type="entry name" value="5-NITROIMIDAZOLE ANTIBIOTICS RESISTANCE PROTEIN, NIMA-FAMILY-RELATED PROTEIN-RELATED"/>
    <property type="match status" value="1"/>
</dbReference>
<dbReference type="Pfam" id="PF12900">
    <property type="entry name" value="Pyridox_ox_2"/>
    <property type="match status" value="1"/>
</dbReference>
<dbReference type="RefSeq" id="WP_152189988.1">
    <property type="nucleotide sequence ID" value="NZ_WFKJ01000020.1"/>
</dbReference>
<name>A0A6L4WQ19_9BACT</name>
<dbReference type="Proteomes" id="UP000461010">
    <property type="component" value="Unassembled WGS sequence"/>
</dbReference>